<accession>A0A285PG72</accession>
<name>A0A285PG72_9HYPH</name>
<feature type="compositionally biased region" description="Basic and acidic residues" evidence="1">
    <location>
        <begin position="208"/>
        <end position="225"/>
    </location>
</feature>
<dbReference type="Pfam" id="PF09476">
    <property type="entry name" value="Pilus_CpaD"/>
    <property type="match status" value="1"/>
</dbReference>
<organism evidence="2 3">
    <name type="scientific">Cohaesibacter gelatinilyticus</name>
    <dbReference type="NCBI Taxonomy" id="372072"/>
    <lineage>
        <taxon>Bacteria</taxon>
        <taxon>Pseudomonadati</taxon>
        <taxon>Pseudomonadota</taxon>
        <taxon>Alphaproteobacteria</taxon>
        <taxon>Hyphomicrobiales</taxon>
        <taxon>Cohaesibacteraceae</taxon>
    </lineage>
</organism>
<proteinExistence type="predicted"/>
<dbReference type="Proteomes" id="UP000219439">
    <property type="component" value="Unassembled WGS sequence"/>
</dbReference>
<keyword evidence="3" id="KW-1185">Reference proteome</keyword>
<dbReference type="OrthoDB" id="9802674at2"/>
<protein>
    <submittedName>
        <fullName evidence="2">Pilus assembly protein CpaD</fullName>
    </submittedName>
</protein>
<evidence type="ECO:0000313" key="3">
    <source>
        <dbReference type="Proteomes" id="UP000219439"/>
    </source>
</evidence>
<gene>
    <name evidence="2" type="ORF">SAMN06265368_3822</name>
</gene>
<evidence type="ECO:0000256" key="1">
    <source>
        <dbReference type="SAM" id="MobiDB-lite"/>
    </source>
</evidence>
<dbReference type="AlphaFoldDB" id="A0A285PG72"/>
<feature type="compositionally biased region" description="Polar residues" evidence="1">
    <location>
        <begin position="237"/>
        <end position="246"/>
    </location>
</feature>
<dbReference type="RefSeq" id="WP_097155071.1">
    <property type="nucleotide sequence ID" value="NZ_OBEL01000005.1"/>
</dbReference>
<evidence type="ECO:0000313" key="2">
    <source>
        <dbReference type="EMBL" id="SNZ20712.1"/>
    </source>
</evidence>
<dbReference type="NCBIfam" id="TIGR02522">
    <property type="entry name" value="pilus_cpaD"/>
    <property type="match status" value="1"/>
</dbReference>
<dbReference type="InterPro" id="IPR019027">
    <property type="entry name" value="Pilus_biogenesis_CpaD-related"/>
</dbReference>
<reference evidence="2 3" key="1">
    <citation type="submission" date="2017-09" db="EMBL/GenBank/DDBJ databases">
        <authorList>
            <person name="Ehlers B."/>
            <person name="Leendertz F.H."/>
        </authorList>
    </citation>
    <scope>NUCLEOTIDE SEQUENCE [LARGE SCALE GENOMIC DNA]</scope>
    <source>
        <strain evidence="2 3">DSM 18289</strain>
    </source>
</reference>
<sequence>MIVNRNEKSKKMTEPSQTRRKVASRALILTLGALALVGCKKQTLRDAYPDEYTLRHPITLQQSASTIDIPVGVHSENLTPSNVSAIHAYAREFHLERAAVIQLMVPSGSQNESTAGYMSKKVRSELLRSGVKSSQIDVITYSAGNGIDAPIRLAYPKVEAKVSECGLWPGDFGKQASNRSYHNFGCATQKNLAASVANPQDLIQPRGWDPRDSNRRSAQTEKYRTGEPTWSEDLGSNIGSSSEVKQ</sequence>
<feature type="region of interest" description="Disordered" evidence="1">
    <location>
        <begin position="200"/>
        <end position="246"/>
    </location>
</feature>
<dbReference type="InterPro" id="IPR013361">
    <property type="entry name" value="Pilus_CpaD"/>
</dbReference>
<dbReference type="EMBL" id="OBEL01000005">
    <property type="protein sequence ID" value="SNZ20712.1"/>
    <property type="molecule type" value="Genomic_DNA"/>
</dbReference>